<dbReference type="SMART" id="SM00240">
    <property type="entry name" value="FHA"/>
    <property type="match status" value="1"/>
</dbReference>
<feature type="compositionally biased region" description="Polar residues" evidence="1">
    <location>
        <begin position="93"/>
        <end position="102"/>
    </location>
</feature>
<dbReference type="PROSITE" id="PS50006">
    <property type="entry name" value="FHA_DOMAIN"/>
    <property type="match status" value="1"/>
</dbReference>
<keyword evidence="4" id="KW-1185">Reference proteome</keyword>
<evidence type="ECO:0000313" key="4">
    <source>
        <dbReference type="Proteomes" id="UP000317429"/>
    </source>
</evidence>
<feature type="compositionally biased region" description="Polar residues" evidence="1">
    <location>
        <begin position="112"/>
        <end position="127"/>
    </location>
</feature>
<evidence type="ECO:0000313" key="3">
    <source>
        <dbReference type="EMBL" id="QDU88481.1"/>
    </source>
</evidence>
<dbReference type="InterPro" id="IPR008984">
    <property type="entry name" value="SMAD_FHA_dom_sf"/>
</dbReference>
<reference evidence="3 4" key="1">
    <citation type="submission" date="2019-02" db="EMBL/GenBank/DDBJ databases">
        <title>Deep-cultivation of Planctomycetes and their phenomic and genomic characterization uncovers novel biology.</title>
        <authorList>
            <person name="Wiegand S."/>
            <person name="Jogler M."/>
            <person name="Boedeker C."/>
            <person name="Pinto D."/>
            <person name="Vollmers J."/>
            <person name="Rivas-Marin E."/>
            <person name="Kohn T."/>
            <person name="Peeters S.H."/>
            <person name="Heuer A."/>
            <person name="Rast P."/>
            <person name="Oberbeckmann S."/>
            <person name="Bunk B."/>
            <person name="Jeske O."/>
            <person name="Meyerdierks A."/>
            <person name="Storesund J.E."/>
            <person name="Kallscheuer N."/>
            <person name="Luecker S."/>
            <person name="Lage O.M."/>
            <person name="Pohl T."/>
            <person name="Merkel B.J."/>
            <person name="Hornburger P."/>
            <person name="Mueller R.-W."/>
            <person name="Bruemmer F."/>
            <person name="Labrenz M."/>
            <person name="Spormann A.M."/>
            <person name="Op den Camp H."/>
            <person name="Overmann J."/>
            <person name="Amann R."/>
            <person name="Jetten M.S.M."/>
            <person name="Mascher T."/>
            <person name="Medema M.H."/>
            <person name="Devos D.P."/>
            <person name="Kaster A.-K."/>
            <person name="Ovreas L."/>
            <person name="Rohde M."/>
            <person name="Galperin M.Y."/>
            <person name="Jogler C."/>
        </authorList>
    </citation>
    <scope>NUCLEOTIDE SEQUENCE [LARGE SCALE GENOMIC DNA]</scope>
    <source>
        <strain evidence="3 4">Pla175</strain>
    </source>
</reference>
<feature type="region of interest" description="Disordered" evidence="1">
    <location>
        <begin position="93"/>
        <end position="139"/>
    </location>
</feature>
<dbReference type="CDD" id="cd00060">
    <property type="entry name" value="FHA"/>
    <property type="match status" value="2"/>
</dbReference>
<dbReference type="Proteomes" id="UP000317429">
    <property type="component" value="Chromosome"/>
</dbReference>
<dbReference type="RefSeq" id="WP_145283448.1">
    <property type="nucleotide sequence ID" value="NZ_CP036291.1"/>
</dbReference>
<evidence type="ECO:0000259" key="2">
    <source>
        <dbReference type="PROSITE" id="PS50006"/>
    </source>
</evidence>
<dbReference type="SUPFAM" id="SSF49879">
    <property type="entry name" value="SMAD/FHA domain"/>
    <property type="match status" value="2"/>
</dbReference>
<dbReference type="AlphaFoldDB" id="A0A518DAH0"/>
<organism evidence="3 4">
    <name type="scientific">Pirellulimonas nuda</name>
    <dbReference type="NCBI Taxonomy" id="2528009"/>
    <lineage>
        <taxon>Bacteria</taxon>
        <taxon>Pseudomonadati</taxon>
        <taxon>Planctomycetota</taxon>
        <taxon>Planctomycetia</taxon>
        <taxon>Pirellulales</taxon>
        <taxon>Lacipirellulaceae</taxon>
        <taxon>Pirellulimonas</taxon>
    </lineage>
</organism>
<dbReference type="OrthoDB" id="273653at2"/>
<proteinExistence type="predicted"/>
<feature type="compositionally biased region" description="Low complexity" evidence="1">
    <location>
        <begin position="51"/>
        <end position="65"/>
    </location>
</feature>
<dbReference type="EMBL" id="CP036291">
    <property type="protein sequence ID" value="QDU88481.1"/>
    <property type="molecule type" value="Genomic_DNA"/>
</dbReference>
<dbReference type="InterPro" id="IPR000253">
    <property type="entry name" value="FHA_dom"/>
</dbReference>
<sequence length="335" mass="36965">MKDSDDSADREARELIEGAAAKARAEQWSSALDRMEVDDIRDEESGFQGDSEAPPASGESSAIPEGLAGSVSSGATLLEGDVDLDSTQDLSTDFSVGSVSSTKSEKPAEGAGSQTSTWEPSGVSRSPATPIYRPTQRPPTAVLQVFDDNQEGSERVRIRQVPFDIGRQEGNLTIPHELQMSRRHLRIDRRSVDGQWHWVLRDLGSTNGTFVSARRVRLRNADELLLGADLVRFFQPGGPETAMLAKVAPGRYEEQVALKPGAHWIGSDASQCLPILKNNPFLDPRSLRIELDDQQQWRLYDCGCTNRVWVKIEEIKLVDGCCFQAGEQRFSFHLP</sequence>
<dbReference type="KEGG" id="pnd:Pla175_18590"/>
<dbReference type="Gene3D" id="2.60.200.20">
    <property type="match status" value="2"/>
</dbReference>
<feature type="domain" description="FHA" evidence="2">
    <location>
        <begin position="163"/>
        <end position="216"/>
    </location>
</feature>
<gene>
    <name evidence="3" type="ORF">Pla175_18590</name>
</gene>
<feature type="region of interest" description="Disordered" evidence="1">
    <location>
        <begin position="23"/>
        <end position="74"/>
    </location>
</feature>
<evidence type="ECO:0000256" key="1">
    <source>
        <dbReference type="SAM" id="MobiDB-lite"/>
    </source>
</evidence>
<name>A0A518DAH0_9BACT</name>
<protein>
    <submittedName>
        <fullName evidence="3">FHA domain protein</fullName>
    </submittedName>
</protein>
<dbReference type="Pfam" id="PF00498">
    <property type="entry name" value="FHA"/>
    <property type="match status" value="1"/>
</dbReference>
<accession>A0A518DAH0</accession>